<keyword evidence="11" id="KW-1185">Reference proteome</keyword>
<dbReference type="AlphaFoldDB" id="A0A0E9NCM7"/>
<evidence type="ECO:0000256" key="6">
    <source>
        <dbReference type="ARBA" id="ARBA00023187"/>
    </source>
</evidence>
<keyword evidence="7 8" id="KW-0539">Nucleus</keyword>
<evidence type="ECO:0000256" key="1">
    <source>
        <dbReference type="ARBA" id="ARBA00004123"/>
    </source>
</evidence>
<dbReference type="OMA" id="ENCDYQN"/>
<evidence type="ECO:0000313" key="11">
    <source>
        <dbReference type="Proteomes" id="UP000033140"/>
    </source>
</evidence>
<comment type="similarity">
    <text evidence="8">Belongs to the CWC16 family. YJU2 subfamily.</text>
</comment>
<evidence type="ECO:0000256" key="9">
    <source>
        <dbReference type="SAM" id="MobiDB-lite"/>
    </source>
</evidence>
<proteinExistence type="inferred from homology"/>
<comment type="subunit">
    <text evidence="8">Component of the spliceosome. Present in the activated B complex, the catalytically activated B* complex which catalyzes the branching, the catalytic step 1 C complex catalyzing the exon ligation, and the postcatalytic P complex containing the ligated exons (mRNA) and the excised lariat intron.</text>
</comment>
<reference evidence="10 11" key="1">
    <citation type="journal article" date="2011" name="J. Gen. Appl. Microbiol.">
        <title>Draft genome sequencing of the enigmatic yeast Saitoella complicata.</title>
        <authorList>
            <person name="Nishida H."/>
            <person name="Hamamoto M."/>
            <person name="Sugiyama J."/>
        </authorList>
    </citation>
    <scope>NUCLEOTIDE SEQUENCE [LARGE SCALE GENOMIC DNA]</scope>
    <source>
        <strain evidence="10 11">NRRL Y-17804</strain>
    </source>
</reference>
<dbReference type="RefSeq" id="XP_019026449.1">
    <property type="nucleotide sequence ID" value="XM_019171562.1"/>
</dbReference>
<protein>
    <recommendedName>
        <fullName evidence="8">Splicing factor YJU2</fullName>
    </recommendedName>
</protein>
<dbReference type="GO" id="GO:0046872">
    <property type="term" value="F:metal ion binding"/>
    <property type="evidence" value="ECO:0007669"/>
    <property type="project" value="UniProtKB-KW"/>
</dbReference>
<keyword evidence="2" id="KW-0507">mRNA processing</keyword>
<feature type="binding site" evidence="8">
    <location>
        <position position="49"/>
    </location>
    <ligand>
        <name>Zn(2+)</name>
        <dbReference type="ChEBI" id="CHEBI:29105"/>
    </ligand>
</feature>
<evidence type="ECO:0000256" key="3">
    <source>
        <dbReference type="ARBA" id="ARBA00022723"/>
    </source>
</evidence>
<evidence type="ECO:0000256" key="7">
    <source>
        <dbReference type="ARBA" id="ARBA00023242"/>
    </source>
</evidence>
<keyword evidence="5 8" id="KW-0862">Zinc</keyword>
<dbReference type="GO" id="GO:0071006">
    <property type="term" value="C:U2-type catalytic step 1 spliceosome"/>
    <property type="evidence" value="ECO:0007669"/>
    <property type="project" value="UniProtKB-UniRule"/>
</dbReference>
<dbReference type="InterPro" id="IPR043701">
    <property type="entry name" value="Yju2"/>
</dbReference>
<dbReference type="InterPro" id="IPR007590">
    <property type="entry name" value="Saf4/Yju2"/>
</dbReference>
<accession>A0A0E9NCM7</accession>
<evidence type="ECO:0000256" key="2">
    <source>
        <dbReference type="ARBA" id="ARBA00022664"/>
    </source>
</evidence>
<organism evidence="10 11">
    <name type="scientific">Saitoella complicata (strain BCRC 22490 / CBS 7301 / JCM 7358 / NBRC 10748 / NRRL Y-17804)</name>
    <dbReference type="NCBI Taxonomy" id="698492"/>
    <lineage>
        <taxon>Eukaryota</taxon>
        <taxon>Fungi</taxon>
        <taxon>Dikarya</taxon>
        <taxon>Ascomycota</taxon>
        <taxon>Taphrinomycotina</taxon>
        <taxon>Taphrinomycotina incertae sedis</taxon>
        <taxon>Saitoella</taxon>
    </lineage>
</organism>
<keyword evidence="4 8" id="KW-0747">Spliceosome</keyword>
<reference evidence="10 11" key="3">
    <citation type="journal article" date="2015" name="Genome Announc.">
        <title>Draft Genome Sequence of the Archiascomycetous Yeast Saitoella complicata.</title>
        <authorList>
            <person name="Yamauchi K."/>
            <person name="Kondo S."/>
            <person name="Hamamoto M."/>
            <person name="Takahashi Y."/>
            <person name="Ogura Y."/>
            <person name="Hayashi T."/>
            <person name="Nishida H."/>
        </authorList>
    </citation>
    <scope>NUCLEOTIDE SEQUENCE [LARGE SCALE GENOMIC DNA]</scope>
    <source>
        <strain evidence="10 11">NRRL Y-17804</strain>
    </source>
</reference>
<dbReference type="HAMAP" id="MF_03226">
    <property type="entry name" value="YJU2"/>
    <property type="match status" value="1"/>
</dbReference>
<keyword evidence="3 8" id="KW-0479">Metal-binding</keyword>
<comment type="caution">
    <text evidence="10">The sequence shown here is derived from an EMBL/GenBank/DDBJ whole genome shotgun (WGS) entry which is preliminary data.</text>
</comment>
<name>A0A0E9NCM7_SAICN</name>
<comment type="function">
    <text evidence="8">Part of the spliceosome which catalyzes two sequential transesterification reactions, first the excision of the non-coding intron from pre-mRNA and then the ligation of the coding exons to form the mature mRNA. Plays a role in stabilizing the structure of the spliceosome catalytic core and docking of the branch helix into the active site, producing 5'-exon and lariat intron-3'-intermediates.</text>
</comment>
<dbReference type="PANTHER" id="PTHR12111:SF1">
    <property type="entry name" value="SPLICING FACTOR YJU2"/>
    <property type="match status" value="1"/>
</dbReference>
<feature type="compositionally biased region" description="Acidic residues" evidence="9">
    <location>
        <begin position="119"/>
        <end position="135"/>
    </location>
</feature>
<dbReference type="EMBL" id="BACD03000007">
    <property type="protein sequence ID" value="GAO47170.1"/>
    <property type="molecule type" value="Genomic_DNA"/>
</dbReference>
<feature type="binding site" evidence="8">
    <location>
        <position position="85"/>
    </location>
    <ligand>
        <name>Zn(2+)</name>
        <dbReference type="ChEBI" id="CHEBI:29105"/>
    </ligand>
</feature>
<evidence type="ECO:0000256" key="8">
    <source>
        <dbReference type="HAMAP-Rule" id="MF_03226"/>
    </source>
</evidence>
<feature type="region of interest" description="Disordered" evidence="9">
    <location>
        <begin position="110"/>
        <end position="136"/>
    </location>
</feature>
<dbReference type="STRING" id="698492.A0A0E9NCM7"/>
<reference evidence="10 11" key="2">
    <citation type="journal article" date="2014" name="J. Gen. Appl. Microbiol.">
        <title>The early diverging ascomycetous budding yeast Saitoella complicata has three histone deacetylases belonging to the Clr6, Hos2, and Rpd3 lineages.</title>
        <authorList>
            <person name="Nishida H."/>
            <person name="Matsumoto T."/>
            <person name="Kondo S."/>
            <person name="Hamamoto M."/>
            <person name="Yoshikawa H."/>
        </authorList>
    </citation>
    <scope>NUCLEOTIDE SEQUENCE [LARGE SCALE GENOMIC DNA]</scope>
    <source>
        <strain evidence="10 11">NRRL Y-17804</strain>
    </source>
</reference>
<sequence length="265" mass="29928">MAERKVLNKYFPPDFDPSLLTKRKKPQKAGPKVQTVRLMTPFSMKCNTCGEYIYKGKKFNARKENSGEFYLSIERFRFYIRCTRCSAEITFMTDPKNGDYLMESGASRNFEPWKKKDGDEEEGGEGEGGEEEGENAMERLESKTLDAKMEMEIMDALDEIRTRNSRHERTGVDAALDLIDAEREAAAKVETEEERLAREDAEIARKAFLDADGDKVRRVVEGDGALKETPVPVVAKPAIPTFKTGVVKRKKKDLGAALGIVVKKK</sequence>
<keyword evidence="6" id="KW-0508">mRNA splicing</keyword>
<evidence type="ECO:0000256" key="4">
    <source>
        <dbReference type="ARBA" id="ARBA00022728"/>
    </source>
</evidence>
<comment type="subcellular location">
    <subcellularLocation>
        <location evidence="1 8">Nucleus</location>
    </subcellularLocation>
</comment>
<dbReference type="Proteomes" id="UP000033140">
    <property type="component" value="Unassembled WGS sequence"/>
</dbReference>
<evidence type="ECO:0000313" key="10">
    <source>
        <dbReference type="EMBL" id="GAO47170.1"/>
    </source>
</evidence>
<dbReference type="GO" id="GO:0000349">
    <property type="term" value="P:generation of catalytic spliceosome for first transesterification step"/>
    <property type="evidence" value="ECO:0007669"/>
    <property type="project" value="UniProtKB-UniRule"/>
</dbReference>
<dbReference type="Pfam" id="PF04502">
    <property type="entry name" value="Saf4_Yju2"/>
    <property type="match status" value="1"/>
</dbReference>
<dbReference type="PANTHER" id="PTHR12111">
    <property type="entry name" value="SPLICING FACTOR YJU2"/>
    <property type="match status" value="1"/>
</dbReference>
<gene>
    <name evidence="10" type="ORF">G7K_1381-t1</name>
</gene>
<feature type="binding site" evidence="8">
    <location>
        <position position="82"/>
    </location>
    <ligand>
        <name>Zn(2+)</name>
        <dbReference type="ChEBI" id="CHEBI:29105"/>
    </ligand>
</feature>
<evidence type="ECO:0000256" key="5">
    <source>
        <dbReference type="ARBA" id="ARBA00022833"/>
    </source>
</evidence>
<dbReference type="OrthoDB" id="674963at2759"/>
<feature type="binding site" evidence="8">
    <location>
        <position position="46"/>
    </location>
    <ligand>
        <name>Zn(2+)</name>
        <dbReference type="ChEBI" id="CHEBI:29105"/>
    </ligand>
</feature>